<gene>
    <name evidence="1" type="ORF">E5K04_07210</name>
</gene>
<proteinExistence type="predicted"/>
<evidence type="ECO:0000313" key="2">
    <source>
        <dbReference type="Proteomes" id="UP000308891"/>
    </source>
</evidence>
<accession>A0A4T0UXD9</accession>
<feature type="non-terminal residue" evidence="1">
    <location>
        <position position="1"/>
    </location>
</feature>
<reference evidence="1 2" key="1">
    <citation type="submission" date="2019-04" db="EMBL/GenBank/DDBJ databases">
        <title>Crenobacter sp. nov.</title>
        <authorList>
            <person name="Shi S."/>
        </authorList>
    </citation>
    <scope>NUCLEOTIDE SEQUENCE [LARGE SCALE GENOMIC DNA]</scope>
    <source>
        <strain evidence="1 2">GY 70310</strain>
    </source>
</reference>
<organism evidence="1 2">
    <name type="scientific">Crenobacter intestini</name>
    <dbReference type="NCBI Taxonomy" id="2563443"/>
    <lineage>
        <taxon>Bacteria</taxon>
        <taxon>Pseudomonadati</taxon>
        <taxon>Pseudomonadota</taxon>
        <taxon>Betaproteobacteria</taxon>
        <taxon>Neisseriales</taxon>
        <taxon>Neisseriaceae</taxon>
        <taxon>Crenobacter</taxon>
    </lineage>
</organism>
<name>A0A4T0UXD9_9NEIS</name>
<evidence type="ECO:0000313" key="1">
    <source>
        <dbReference type="EMBL" id="TIC83800.1"/>
    </source>
</evidence>
<protein>
    <submittedName>
        <fullName evidence="1">IS110 family transposase</fullName>
    </submittedName>
</protein>
<dbReference type="AlphaFoldDB" id="A0A4T0UXD9"/>
<dbReference type="Proteomes" id="UP000308891">
    <property type="component" value="Unassembled WGS sequence"/>
</dbReference>
<keyword evidence="2" id="KW-1185">Reference proteome</keyword>
<dbReference type="EMBL" id="STGJ01000006">
    <property type="protein sequence ID" value="TIC83800.1"/>
    <property type="molecule type" value="Genomic_DNA"/>
</dbReference>
<comment type="caution">
    <text evidence="1">The sequence shown here is derived from an EMBL/GenBank/DDBJ whole genome shotgun (WGS) entry which is preliminary data.</text>
</comment>
<sequence length="36" mass="3900">RHGNIVACALANKLARVVWAILAKGGDYRPQPRAVN</sequence>